<dbReference type="InterPro" id="IPR000792">
    <property type="entry name" value="Tscrpt_reg_LuxR_C"/>
</dbReference>
<keyword evidence="9" id="KW-1185">Reference proteome</keyword>
<sequence>MQRAPAHRFDPATAGAAPLIHIALVEDDLDFRDTLIESLQAAGDMLLTGIAGTRAEGMSLLDQPPPDVLLVDLGLPDGSGIDVIRSASREWSACDIMVCTTFGDEAHVMRSIEAGAAGYLLKDSEPQSMLNEIRSLNGGGSPISPLIARRILMQFRQDAMPVQAGSVAPPASTSSASDTSAAVATVEFGADEALHPPALAGADAEPQVSLSACEMQVLELITKGFSAEEIAGLMQVSRHTVLTFIRRIYTKLKVSSKAAISSFPPSASVRAR</sequence>
<dbReference type="PROSITE" id="PS50043">
    <property type="entry name" value="HTH_LUXR_2"/>
    <property type="match status" value="1"/>
</dbReference>
<dbReference type="Proteomes" id="UP001629246">
    <property type="component" value="Unassembled WGS sequence"/>
</dbReference>
<dbReference type="RefSeq" id="WP_408156339.1">
    <property type="nucleotide sequence ID" value="NZ_JAQQFM010000003.1"/>
</dbReference>
<dbReference type="InterPro" id="IPR001789">
    <property type="entry name" value="Sig_transdc_resp-reg_receiver"/>
</dbReference>
<evidence type="ECO:0000259" key="7">
    <source>
        <dbReference type="PROSITE" id="PS50110"/>
    </source>
</evidence>
<accession>A0ABW9A8I7</accession>
<dbReference type="CDD" id="cd17535">
    <property type="entry name" value="REC_NarL-like"/>
    <property type="match status" value="1"/>
</dbReference>
<dbReference type="SMART" id="SM00448">
    <property type="entry name" value="REC"/>
    <property type="match status" value="1"/>
</dbReference>
<keyword evidence="4" id="KW-0804">Transcription</keyword>
<proteinExistence type="predicted"/>
<comment type="caution">
    <text evidence="8">The sequence shown here is derived from an EMBL/GenBank/DDBJ whole genome shotgun (WGS) entry which is preliminary data.</text>
</comment>
<evidence type="ECO:0000256" key="4">
    <source>
        <dbReference type="ARBA" id="ARBA00023163"/>
    </source>
</evidence>
<dbReference type="InterPro" id="IPR016032">
    <property type="entry name" value="Sig_transdc_resp-reg_C-effctor"/>
</dbReference>
<keyword evidence="1 5" id="KW-0597">Phosphoprotein</keyword>
<dbReference type="PROSITE" id="PS50110">
    <property type="entry name" value="RESPONSE_REGULATORY"/>
    <property type="match status" value="1"/>
</dbReference>
<dbReference type="SMART" id="SM00421">
    <property type="entry name" value="HTH_LUXR"/>
    <property type="match status" value="1"/>
</dbReference>
<evidence type="ECO:0000259" key="6">
    <source>
        <dbReference type="PROSITE" id="PS50043"/>
    </source>
</evidence>
<reference evidence="8 9" key="1">
    <citation type="journal article" date="2024" name="Chem. Sci.">
        <title>Discovery of megapolipeptins by genome mining of a Burkholderiales bacteria collection.</title>
        <authorList>
            <person name="Paulo B.S."/>
            <person name="Recchia M.J.J."/>
            <person name="Lee S."/>
            <person name="Fergusson C.H."/>
            <person name="Romanowski S.B."/>
            <person name="Hernandez A."/>
            <person name="Krull N."/>
            <person name="Liu D.Y."/>
            <person name="Cavanagh H."/>
            <person name="Bos A."/>
            <person name="Gray C.A."/>
            <person name="Murphy B.T."/>
            <person name="Linington R.G."/>
            <person name="Eustaquio A.S."/>
        </authorList>
    </citation>
    <scope>NUCLEOTIDE SEQUENCE [LARGE SCALE GENOMIC DNA]</scope>
    <source>
        <strain evidence="8 9">RL21-008-BIB-A</strain>
    </source>
</reference>
<dbReference type="PRINTS" id="PR00038">
    <property type="entry name" value="HTHLUXR"/>
</dbReference>
<evidence type="ECO:0000256" key="2">
    <source>
        <dbReference type="ARBA" id="ARBA00023015"/>
    </source>
</evidence>
<feature type="domain" description="HTH luxR-type" evidence="6">
    <location>
        <begin position="203"/>
        <end position="268"/>
    </location>
</feature>
<dbReference type="EMBL" id="JAQQFM010000003">
    <property type="protein sequence ID" value="MFL9924073.1"/>
    <property type="molecule type" value="Genomic_DNA"/>
</dbReference>
<dbReference type="CDD" id="cd06170">
    <property type="entry name" value="LuxR_C_like"/>
    <property type="match status" value="1"/>
</dbReference>
<dbReference type="PANTHER" id="PTHR43214:SF41">
    <property type="entry name" value="NITRATE_NITRITE RESPONSE REGULATOR PROTEIN NARP"/>
    <property type="match status" value="1"/>
</dbReference>
<dbReference type="Pfam" id="PF00072">
    <property type="entry name" value="Response_reg"/>
    <property type="match status" value="1"/>
</dbReference>
<dbReference type="SUPFAM" id="SSF46894">
    <property type="entry name" value="C-terminal effector domain of the bipartite response regulators"/>
    <property type="match status" value="1"/>
</dbReference>
<dbReference type="PANTHER" id="PTHR43214">
    <property type="entry name" value="TWO-COMPONENT RESPONSE REGULATOR"/>
    <property type="match status" value="1"/>
</dbReference>
<evidence type="ECO:0000313" key="8">
    <source>
        <dbReference type="EMBL" id="MFL9924073.1"/>
    </source>
</evidence>
<dbReference type="InterPro" id="IPR058245">
    <property type="entry name" value="NreC/VraR/RcsB-like_REC"/>
</dbReference>
<dbReference type="InterPro" id="IPR039420">
    <property type="entry name" value="WalR-like"/>
</dbReference>
<name>A0ABW9A8I7_9BURK</name>
<feature type="domain" description="Response regulatory" evidence="7">
    <location>
        <begin position="21"/>
        <end position="137"/>
    </location>
</feature>
<organism evidence="8 9">
    <name type="scientific">Herbaspirillum lusitanum</name>
    <dbReference type="NCBI Taxonomy" id="213312"/>
    <lineage>
        <taxon>Bacteria</taxon>
        <taxon>Pseudomonadati</taxon>
        <taxon>Pseudomonadota</taxon>
        <taxon>Betaproteobacteria</taxon>
        <taxon>Burkholderiales</taxon>
        <taxon>Oxalobacteraceae</taxon>
        <taxon>Herbaspirillum</taxon>
    </lineage>
</organism>
<feature type="modified residue" description="4-aspartylphosphate" evidence="5">
    <location>
        <position position="72"/>
    </location>
</feature>
<evidence type="ECO:0000256" key="5">
    <source>
        <dbReference type="PROSITE-ProRule" id="PRU00169"/>
    </source>
</evidence>
<keyword evidence="3" id="KW-0238">DNA-binding</keyword>
<protein>
    <submittedName>
        <fullName evidence="8">Response regulator transcription factor</fullName>
    </submittedName>
</protein>
<keyword evidence="2" id="KW-0805">Transcription regulation</keyword>
<evidence type="ECO:0000256" key="1">
    <source>
        <dbReference type="ARBA" id="ARBA00022553"/>
    </source>
</evidence>
<evidence type="ECO:0000313" key="9">
    <source>
        <dbReference type="Proteomes" id="UP001629246"/>
    </source>
</evidence>
<evidence type="ECO:0000256" key="3">
    <source>
        <dbReference type="ARBA" id="ARBA00023125"/>
    </source>
</evidence>
<gene>
    <name evidence="8" type="ORF">PQR62_07350</name>
</gene>
<dbReference type="Gene3D" id="3.40.50.2300">
    <property type="match status" value="1"/>
</dbReference>
<dbReference type="SUPFAM" id="SSF52172">
    <property type="entry name" value="CheY-like"/>
    <property type="match status" value="1"/>
</dbReference>
<dbReference type="Pfam" id="PF00196">
    <property type="entry name" value="GerE"/>
    <property type="match status" value="1"/>
</dbReference>
<dbReference type="InterPro" id="IPR011006">
    <property type="entry name" value="CheY-like_superfamily"/>
</dbReference>
<dbReference type="PROSITE" id="PS00622">
    <property type="entry name" value="HTH_LUXR_1"/>
    <property type="match status" value="1"/>
</dbReference>